<dbReference type="InterPro" id="IPR003339">
    <property type="entry name" value="ABC/ECF_trnsptr_transmembrane"/>
</dbReference>
<comment type="subcellular location">
    <subcellularLocation>
        <location evidence="1">Membrane</location>
        <topology evidence="1">Multi-pass membrane protein</topology>
    </subcellularLocation>
</comment>
<evidence type="ECO:0000256" key="2">
    <source>
        <dbReference type="ARBA" id="ARBA00022475"/>
    </source>
</evidence>
<feature type="transmembrane region" description="Helical" evidence="6">
    <location>
        <begin position="20"/>
        <end position="35"/>
    </location>
</feature>
<dbReference type="PANTHER" id="PTHR34857">
    <property type="entry name" value="SLL0384 PROTEIN"/>
    <property type="match status" value="1"/>
</dbReference>
<dbReference type="Proteomes" id="UP001254165">
    <property type="component" value="Unassembled WGS sequence"/>
</dbReference>
<feature type="transmembrane region" description="Helical" evidence="6">
    <location>
        <begin position="240"/>
        <end position="258"/>
    </location>
</feature>
<protein>
    <submittedName>
        <fullName evidence="7">Energy-coupling factor transporter transmembrane component T</fullName>
    </submittedName>
</protein>
<feature type="transmembrane region" description="Helical" evidence="6">
    <location>
        <begin position="148"/>
        <end position="170"/>
    </location>
</feature>
<organism evidence="7 8">
    <name type="scientific">Thermanaerothrix solaris</name>
    <dbReference type="NCBI Taxonomy" id="3058434"/>
    <lineage>
        <taxon>Bacteria</taxon>
        <taxon>Bacillati</taxon>
        <taxon>Chloroflexota</taxon>
        <taxon>Anaerolineae</taxon>
        <taxon>Anaerolineales</taxon>
        <taxon>Anaerolineaceae</taxon>
        <taxon>Thermanaerothrix</taxon>
    </lineage>
</organism>
<evidence type="ECO:0000313" key="7">
    <source>
        <dbReference type="EMBL" id="MDT8898040.1"/>
    </source>
</evidence>
<dbReference type="RefSeq" id="WP_315624687.1">
    <property type="nucleotide sequence ID" value="NZ_JAUHMF010000001.1"/>
</dbReference>
<evidence type="ECO:0000313" key="8">
    <source>
        <dbReference type="Proteomes" id="UP001254165"/>
    </source>
</evidence>
<sequence length="259" mass="28155">MRLHIGTEPLPSRLQRLDARLKLLVGVALLLGIALTPRGHWGALGAYATLLLVLWRWGAPGLPLWRTALWLSPFALATLPWLWLTSGPPMLTLGRAGTGLIITQTGLLRVTDLILRMVLSIATAGLIVGTTPWTALLAALRTFGLPRVLISSMGLMLHYLGLWVASAHTLQRARAARSFEWPGRRAGGTLAWRARITGGMVGNLFLRALAQSERTYQAMLARGFDGEIRTLPFSPLNRRAWAVSLALAMLGGLLGQLLP</sequence>
<keyword evidence="5 6" id="KW-0472">Membrane</keyword>
<feature type="transmembrane region" description="Helical" evidence="6">
    <location>
        <begin position="64"/>
        <end position="84"/>
    </location>
</feature>
<keyword evidence="8" id="KW-1185">Reference proteome</keyword>
<dbReference type="EMBL" id="JAUHMF010000001">
    <property type="protein sequence ID" value="MDT8898040.1"/>
    <property type="molecule type" value="Genomic_DNA"/>
</dbReference>
<evidence type="ECO:0000256" key="5">
    <source>
        <dbReference type="ARBA" id="ARBA00023136"/>
    </source>
</evidence>
<dbReference type="CDD" id="cd16914">
    <property type="entry name" value="EcfT"/>
    <property type="match status" value="1"/>
</dbReference>
<feature type="transmembrane region" description="Helical" evidence="6">
    <location>
        <begin position="113"/>
        <end position="136"/>
    </location>
</feature>
<keyword evidence="3 6" id="KW-0812">Transmembrane</keyword>
<dbReference type="InterPro" id="IPR051611">
    <property type="entry name" value="ECF_transporter_component"/>
</dbReference>
<comment type="caution">
    <text evidence="7">The sequence shown here is derived from an EMBL/GenBank/DDBJ whole genome shotgun (WGS) entry which is preliminary data.</text>
</comment>
<dbReference type="Pfam" id="PF02361">
    <property type="entry name" value="CbiQ"/>
    <property type="match status" value="1"/>
</dbReference>
<evidence type="ECO:0000256" key="6">
    <source>
        <dbReference type="SAM" id="Phobius"/>
    </source>
</evidence>
<evidence type="ECO:0000256" key="3">
    <source>
        <dbReference type="ARBA" id="ARBA00022692"/>
    </source>
</evidence>
<keyword evidence="2" id="KW-1003">Cell membrane</keyword>
<accession>A0ABU3NMG1</accession>
<name>A0ABU3NMG1_9CHLR</name>
<proteinExistence type="predicted"/>
<evidence type="ECO:0000256" key="4">
    <source>
        <dbReference type="ARBA" id="ARBA00022989"/>
    </source>
</evidence>
<evidence type="ECO:0000256" key="1">
    <source>
        <dbReference type="ARBA" id="ARBA00004141"/>
    </source>
</evidence>
<reference evidence="7 8" key="1">
    <citation type="submission" date="2023-07" db="EMBL/GenBank/DDBJ databases">
        <title>Novel species of Thermanaerothrix with wide hydrolytic capabilities.</title>
        <authorList>
            <person name="Zayulina K.S."/>
            <person name="Podosokorskaya O.A."/>
            <person name="Elcheninov A.G."/>
        </authorList>
    </citation>
    <scope>NUCLEOTIDE SEQUENCE [LARGE SCALE GENOMIC DNA]</scope>
    <source>
        <strain evidence="7 8">4228-RoL</strain>
    </source>
</reference>
<keyword evidence="4 6" id="KW-1133">Transmembrane helix</keyword>
<gene>
    <name evidence="7" type="ORF">QYE77_07135</name>
</gene>
<dbReference type="PANTHER" id="PTHR34857:SF2">
    <property type="entry name" value="SLL0384 PROTEIN"/>
    <property type="match status" value="1"/>
</dbReference>